<gene>
    <name evidence="1" type="ORF">S03H2_56129</name>
</gene>
<name>X1K5Y3_9ZZZZ</name>
<comment type="caution">
    <text evidence="1">The sequence shown here is derived from an EMBL/GenBank/DDBJ whole genome shotgun (WGS) entry which is preliminary data.</text>
</comment>
<dbReference type="EMBL" id="BARU01035900">
    <property type="protein sequence ID" value="GAH85684.1"/>
    <property type="molecule type" value="Genomic_DNA"/>
</dbReference>
<evidence type="ECO:0000313" key="1">
    <source>
        <dbReference type="EMBL" id="GAH85684.1"/>
    </source>
</evidence>
<protein>
    <submittedName>
        <fullName evidence="1">Uncharacterized protein</fullName>
    </submittedName>
</protein>
<reference evidence="1" key="1">
    <citation type="journal article" date="2014" name="Front. Microbiol.">
        <title>High frequency of phylogenetically diverse reductive dehalogenase-homologous genes in deep subseafloor sedimentary metagenomes.</title>
        <authorList>
            <person name="Kawai M."/>
            <person name="Futagami T."/>
            <person name="Toyoda A."/>
            <person name="Takaki Y."/>
            <person name="Nishi S."/>
            <person name="Hori S."/>
            <person name="Arai W."/>
            <person name="Tsubouchi T."/>
            <person name="Morono Y."/>
            <person name="Uchiyama I."/>
            <person name="Ito T."/>
            <person name="Fujiyama A."/>
            <person name="Inagaki F."/>
            <person name="Takami H."/>
        </authorList>
    </citation>
    <scope>NUCLEOTIDE SEQUENCE</scope>
    <source>
        <strain evidence="1">Expedition CK06-06</strain>
    </source>
</reference>
<accession>X1K5Y3</accession>
<sequence>MRNRNLLTTFMGVALALSLASQALAQAPIDGWDKAKFGMSPGEVETAYDEEMSEKYSEDGAYFFTSLPLKSLKGFMGSVTFCFVDNKLFEIRLLFVKSGKLIREVRRFWLTLLQVENFLKKKYGVPVEQERIGGRKILEWVDSEGNGLSLMVNFGHDIEFHFFEVTYFHKE</sequence>
<dbReference type="AlphaFoldDB" id="X1K5Y3"/>
<feature type="non-terminal residue" evidence="1">
    <location>
        <position position="171"/>
    </location>
</feature>
<proteinExistence type="predicted"/>
<organism evidence="1">
    <name type="scientific">marine sediment metagenome</name>
    <dbReference type="NCBI Taxonomy" id="412755"/>
    <lineage>
        <taxon>unclassified sequences</taxon>
        <taxon>metagenomes</taxon>
        <taxon>ecological metagenomes</taxon>
    </lineage>
</organism>